<keyword evidence="1" id="KW-0175">Coiled coil</keyword>
<name>A0ABN9EE80_9NEOB</name>
<sequence>HLAIQLFEEETNSRTLIEKLEAEHVKGLQHIRALEGRLEELQDLLLAKMKDLNTFQESNVSLRSELDALKAMLEEEEHQMSVSNWHLPQTPSSSNPLTDSFPSSVHNVIPEYYKMTEVLPPITTSNSTELPTAREESSHKGENIVEDIQDQIDHFKRSASAPLLDVQTPDLGKRQDSFGSVMDNVNPKRISKTPPLTIIDRKTAVSSALGNLEISDVDPSGSFVRIINQSQDKEEDIGGCLLQQNIRGHPISIYRFPPKTRLMARCVATVWASSAGVAHNPPTDFLWKEHSKFVTEPRCTTILCTPNGQALAWFTPLKNKMRKSVENNLHKSEPISLVQASEQHDNEEPIPEGDTQSAKFPPDHHRLEKVPTLLKREKISPAVLPNVFQPMGTEYGFPDSPRFHSQPIHTLGMR</sequence>
<dbReference type="InterPro" id="IPR001322">
    <property type="entry name" value="Lamin_tail_dom"/>
</dbReference>
<comment type="caution">
    <text evidence="4">The sequence shown here is derived from an EMBL/GenBank/DDBJ whole genome shotgun (WGS) entry which is preliminary data.</text>
</comment>
<organism evidence="4 5">
    <name type="scientific">Staurois parvus</name>
    <dbReference type="NCBI Taxonomy" id="386267"/>
    <lineage>
        <taxon>Eukaryota</taxon>
        <taxon>Metazoa</taxon>
        <taxon>Chordata</taxon>
        <taxon>Craniata</taxon>
        <taxon>Vertebrata</taxon>
        <taxon>Euteleostomi</taxon>
        <taxon>Amphibia</taxon>
        <taxon>Batrachia</taxon>
        <taxon>Anura</taxon>
        <taxon>Neobatrachia</taxon>
        <taxon>Ranoidea</taxon>
        <taxon>Ranidae</taxon>
        <taxon>Staurois</taxon>
    </lineage>
</organism>
<evidence type="ECO:0000256" key="2">
    <source>
        <dbReference type="SAM" id="MobiDB-lite"/>
    </source>
</evidence>
<dbReference type="Pfam" id="PF00932">
    <property type="entry name" value="LTD"/>
    <property type="match status" value="1"/>
</dbReference>
<dbReference type="InterPro" id="IPR042840">
    <property type="entry name" value="LMNTD1"/>
</dbReference>
<dbReference type="Gene3D" id="2.60.40.1260">
    <property type="entry name" value="Lamin Tail domain"/>
    <property type="match status" value="1"/>
</dbReference>
<evidence type="ECO:0000313" key="5">
    <source>
        <dbReference type="Proteomes" id="UP001162483"/>
    </source>
</evidence>
<evidence type="ECO:0000313" key="4">
    <source>
        <dbReference type="EMBL" id="CAI9582315.1"/>
    </source>
</evidence>
<feature type="coiled-coil region" evidence="1">
    <location>
        <begin position="31"/>
        <end position="79"/>
    </location>
</feature>
<protein>
    <recommendedName>
        <fullName evidence="3">LTD domain-containing protein</fullName>
    </recommendedName>
</protein>
<gene>
    <name evidence="4" type="ORF">SPARVUS_LOCUS9642661</name>
</gene>
<dbReference type="PANTHER" id="PTHR47012">
    <property type="entry name" value="LAMIN TAIL DOMAIN-CONTAINING PROTEIN 1"/>
    <property type="match status" value="1"/>
</dbReference>
<dbReference type="PROSITE" id="PS51841">
    <property type="entry name" value="LTD"/>
    <property type="match status" value="1"/>
</dbReference>
<feature type="non-terminal residue" evidence="4">
    <location>
        <position position="1"/>
    </location>
</feature>
<evidence type="ECO:0000256" key="1">
    <source>
        <dbReference type="SAM" id="Coils"/>
    </source>
</evidence>
<keyword evidence="5" id="KW-1185">Reference proteome</keyword>
<accession>A0ABN9EE80</accession>
<dbReference type="SUPFAM" id="SSF74853">
    <property type="entry name" value="Lamin A/C globular tail domain"/>
    <property type="match status" value="1"/>
</dbReference>
<dbReference type="PANTHER" id="PTHR47012:SF1">
    <property type="entry name" value="LAMIN TAIL DOMAIN-CONTAINING PROTEIN 1"/>
    <property type="match status" value="1"/>
</dbReference>
<evidence type="ECO:0000259" key="3">
    <source>
        <dbReference type="PROSITE" id="PS51841"/>
    </source>
</evidence>
<dbReference type="EMBL" id="CATNWA010015353">
    <property type="protein sequence ID" value="CAI9582315.1"/>
    <property type="molecule type" value="Genomic_DNA"/>
</dbReference>
<feature type="domain" description="LTD" evidence="3">
    <location>
        <begin position="200"/>
        <end position="318"/>
    </location>
</feature>
<proteinExistence type="predicted"/>
<reference evidence="4" key="1">
    <citation type="submission" date="2023-05" db="EMBL/GenBank/DDBJ databases">
        <authorList>
            <person name="Stuckert A."/>
        </authorList>
    </citation>
    <scope>NUCLEOTIDE SEQUENCE</scope>
</reference>
<feature type="region of interest" description="Disordered" evidence="2">
    <location>
        <begin position="339"/>
        <end position="363"/>
    </location>
</feature>
<dbReference type="Proteomes" id="UP001162483">
    <property type="component" value="Unassembled WGS sequence"/>
</dbReference>
<dbReference type="InterPro" id="IPR036415">
    <property type="entry name" value="Lamin_tail_dom_sf"/>
</dbReference>